<dbReference type="UniPathway" id="UPA00251">
    <property type="reaction ID" value="UER00323"/>
</dbReference>
<dbReference type="GO" id="GO:0046872">
    <property type="term" value="F:metal ion binding"/>
    <property type="evidence" value="ECO:0007669"/>
    <property type="project" value="UniProtKB-KW"/>
</dbReference>
<dbReference type="PROSITE" id="PS51918">
    <property type="entry name" value="RADICAL_SAM"/>
    <property type="match status" value="1"/>
</dbReference>
<dbReference type="GO" id="GO:0004109">
    <property type="term" value="F:coproporphyrinogen oxidase activity"/>
    <property type="evidence" value="ECO:0007669"/>
    <property type="project" value="InterPro"/>
</dbReference>
<evidence type="ECO:0000256" key="11">
    <source>
        <dbReference type="ARBA" id="ARBA00023002"/>
    </source>
</evidence>
<dbReference type="GO" id="GO:0051539">
    <property type="term" value="F:4 iron, 4 sulfur cluster binding"/>
    <property type="evidence" value="ECO:0007669"/>
    <property type="project" value="UniProtKB-KW"/>
</dbReference>
<comment type="subcellular location">
    <subcellularLocation>
        <location evidence="2">Cytoplasm</location>
    </subcellularLocation>
</comment>
<dbReference type="SUPFAM" id="SSF102114">
    <property type="entry name" value="Radical SAM enzymes"/>
    <property type="match status" value="1"/>
</dbReference>
<evidence type="ECO:0000256" key="5">
    <source>
        <dbReference type="ARBA" id="ARBA00011245"/>
    </source>
</evidence>
<keyword evidence="11 17" id="KW-0560">Oxidoreductase</keyword>
<dbReference type="PIRSF" id="PIRSF000167">
    <property type="entry name" value="HemN"/>
    <property type="match status" value="1"/>
</dbReference>
<dbReference type="GO" id="GO:0005737">
    <property type="term" value="C:cytoplasm"/>
    <property type="evidence" value="ECO:0007669"/>
    <property type="project" value="UniProtKB-SubCell"/>
</dbReference>
<dbReference type="SFLD" id="SFLDG01065">
    <property type="entry name" value="anaerobic_coproporphyrinogen-I"/>
    <property type="match status" value="1"/>
</dbReference>
<dbReference type="EMBL" id="UOEI01000224">
    <property type="protein sequence ID" value="VAV98159.1"/>
    <property type="molecule type" value="Genomic_DNA"/>
</dbReference>
<evidence type="ECO:0000256" key="2">
    <source>
        <dbReference type="ARBA" id="ARBA00004496"/>
    </source>
</evidence>
<reference evidence="17" key="1">
    <citation type="submission" date="2018-06" db="EMBL/GenBank/DDBJ databases">
        <authorList>
            <person name="Zhirakovskaya E."/>
        </authorList>
    </citation>
    <scope>NUCLEOTIDE SEQUENCE</scope>
</reference>
<dbReference type="AlphaFoldDB" id="A0A3B0S1L4"/>
<comment type="similarity">
    <text evidence="4">Belongs to the anaerobic coproporphyrinogen-III oxidase family.</text>
</comment>
<evidence type="ECO:0000256" key="4">
    <source>
        <dbReference type="ARBA" id="ARBA00005493"/>
    </source>
</evidence>
<sequence length="459" mass="51324">MDLSPELLERYDRPGPRYTSYPTAVEFADEFSAEDYAQRLAAYAENPSAPLSLYVHLPFCESRCSFCACHVVVTKHGSVADAYLTRVEQEAEIVAQYLGEGRQFLQYHWGGGTPTYYSAPALARLHRSLTRWFDIQPGAEVAVEVDPRVTTRDHLETMWDLGFNRLSFGVQDLDPVVQELIGRGQTAAETVELYETARELGYTSINLDLIYGLPGQTEATMSATLDTVIELRPDRLAIYSFAYVPWMRPHQKRMGDGDLPDRDLKFHLLSMITERLTRAGYRAIGMDHFALPEDELSIAAEAGTLTRNFMGYATQNGAGVVALGTSGISDISGAYAQNHRRLASYYSAIDEGTLPIERGYSLTDDDLVRRYVITELMCNGRVRATEVQRRFGIDFTSAFAAERAVLSAPGGLVDEGMVEVREDEIEATELGRMFIRNVARVFDAHTPQQTDKPMFSKTI</sequence>
<dbReference type="InterPro" id="IPR058240">
    <property type="entry name" value="rSAM_sf"/>
</dbReference>
<evidence type="ECO:0000256" key="7">
    <source>
        <dbReference type="ARBA" id="ARBA00022485"/>
    </source>
</evidence>
<dbReference type="Gene3D" id="3.80.30.20">
    <property type="entry name" value="tm_1862 like domain"/>
    <property type="match status" value="1"/>
</dbReference>
<evidence type="ECO:0000256" key="15">
    <source>
        <dbReference type="ARBA" id="ARBA00048321"/>
    </source>
</evidence>
<evidence type="ECO:0000256" key="6">
    <source>
        <dbReference type="ARBA" id="ARBA00011912"/>
    </source>
</evidence>
<keyword evidence="8" id="KW-0963">Cytoplasm</keyword>
<evidence type="ECO:0000256" key="1">
    <source>
        <dbReference type="ARBA" id="ARBA00001966"/>
    </source>
</evidence>
<comment type="cofactor">
    <cofactor evidence="1">
        <name>[4Fe-4S] cluster</name>
        <dbReference type="ChEBI" id="CHEBI:49883"/>
    </cofactor>
</comment>
<dbReference type="InterPro" id="IPR023404">
    <property type="entry name" value="rSAM_horseshoe"/>
</dbReference>
<accession>A0A3B0S1L4</accession>
<dbReference type="InterPro" id="IPR006638">
    <property type="entry name" value="Elp3/MiaA/NifB-like_rSAM"/>
</dbReference>
<dbReference type="PANTHER" id="PTHR13932:SF6">
    <property type="entry name" value="OXYGEN-INDEPENDENT COPROPORPHYRINOGEN III OXIDASE"/>
    <property type="match status" value="1"/>
</dbReference>
<keyword evidence="9" id="KW-0949">S-adenosyl-L-methionine</keyword>
<dbReference type="SFLD" id="SFLDG01082">
    <property type="entry name" value="B12-binding_domain_containing"/>
    <property type="match status" value="1"/>
</dbReference>
<dbReference type="GO" id="GO:0051989">
    <property type="term" value="F:coproporphyrinogen dehydrogenase activity"/>
    <property type="evidence" value="ECO:0007669"/>
    <property type="project" value="UniProtKB-EC"/>
</dbReference>
<keyword evidence="13" id="KW-0411">Iron-sulfur</keyword>
<proteinExistence type="inferred from homology"/>
<comment type="pathway">
    <text evidence="3">Porphyrin-containing compound metabolism; protoporphyrin-IX biosynthesis; protoporphyrinogen-IX from coproporphyrinogen-III (AdoMet route): step 1/1.</text>
</comment>
<keyword evidence="12" id="KW-0408">Iron</keyword>
<dbReference type="InterPro" id="IPR034505">
    <property type="entry name" value="Coproporphyrinogen-III_oxidase"/>
</dbReference>
<protein>
    <recommendedName>
        <fullName evidence="6">coproporphyrinogen dehydrogenase</fullName>
        <ecNumber evidence="6">1.3.98.3</ecNumber>
    </recommendedName>
</protein>
<keyword evidence="7" id="KW-0004">4Fe-4S</keyword>
<dbReference type="Gene3D" id="1.10.10.920">
    <property type="match status" value="1"/>
</dbReference>
<evidence type="ECO:0000256" key="3">
    <source>
        <dbReference type="ARBA" id="ARBA00004785"/>
    </source>
</evidence>
<comment type="catalytic activity">
    <reaction evidence="15">
        <text>coproporphyrinogen III + 2 S-adenosyl-L-methionine = protoporphyrinogen IX + 2 5'-deoxyadenosine + 2 L-methionine + 2 CO2</text>
        <dbReference type="Rhea" id="RHEA:15425"/>
        <dbReference type="ChEBI" id="CHEBI:16526"/>
        <dbReference type="ChEBI" id="CHEBI:17319"/>
        <dbReference type="ChEBI" id="CHEBI:57307"/>
        <dbReference type="ChEBI" id="CHEBI:57309"/>
        <dbReference type="ChEBI" id="CHEBI:57844"/>
        <dbReference type="ChEBI" id="CHEBI:59789"/>
        <dbReference type="EC" id="1.3.98.3"/>
    </reaction>
</comment>
<name>A0A3B0S1L4_9ZZZZ</name>
<evidence type="ECO:0000256" key="10">
    <source>
        <dbReference type="ARBA" id="ARBA00022723"/>
    </source>
</evidence>
<comment type="subunit">
    <text evidence="5">Monomer.</text>
</comment>
<feature type="domain" description="Radical SAM core" evidence="16">
    <location>
        <begin position="45"/>
        <end position="282"/>
    </location>
</feature>
<dbReference type="GO" id="GO:0006782">
    <property type="term" value="P:protoporphyrinogen IX biosynthetic process"/>
    <property type="evidence" value="ECO:0007669"/>
    <property type="project" value="UniProtKB-UniPathway"/>
</dbReference>
<gene>
    <name evidence="17" type="ORF">MNBD_ACTINO01-191</name>
</gene>
<evidence type="ECO:0000259" key="16">
    <source>
        <dbReference type="PROSITE" id="PS51918"/>
    </source>
</evidence>
<dbReference type="SFLD" id="SFLDS00029">
    <property type="entry name" value="Radical_SAM"/>
    <property type="match status" value="1"/>
</dbReference>
<dbReference type="PANTHER" id="PTHR13932">
    <property type="entry name" value="COPROPORPHYRINIGEN III OXIDASE"/>
    <property type="match status" value="1"/>
</dbReference>
<evidence type="ECO:0000256" key="14">
    <source>
        <dbReference type="ARBA" id="ARBA00023244"/>
    </source>
</evidence>
<dbReference type="EC" id="1.3.98.3" evidence="6"/>
<dbReference type="NCBIfam" id="TIGR00538">
    <property type="entry name" value="hemN"/>
    <property type="match status" value="1"/>
</dbReference>
<dbReference type="InterPro" id="IPR007197">
    <property type="entry name" value="rSAM"/>
</dbReference>
<organism evidence="17">
    <name type="scientific">hydrothermal vent metagenome</name>
    <dbReference type="NCBI Taxonomy" id="652676"/>
    <lineage>
        <taxon>unclassified sequences</taxon>
        <taxon>metagenomes</taxon>
        <taxon>ecological metagenomes</taxon>
    </lineage>
</organism>
<evidence type="ECO:0000256" key="13">
    <source>
        <dbReference type="ARBA" id="ARBA00023014"/>
    </source>
</evidence>
<keyword evidence="14" id="KW-0627">Porphyrin biosynthesis</keyword>
<evidence type="ECO:0000313" key="17">
    <source>
        <dbReference type="EMBL" id="VAV98159.1"/>
    </source>
</evidence>
<dbReference type="CDD" id="cd01335">
    <property type="entry name" value="Radical_SAM"/>
    <property type="match status" value="1"/>
</dbReference>
<evidence type="ECO:0000256" key="9">
    <source>
        <dbReference type="ARBA" id="ARBA00022691"/>
    </source>
</evidence>
<dbReference type="InterPro" id="IPR004558">
    <property type="entry name" value="Coprogen_oxidase_HemN"/>
</dbReference>
<keyword evidence="10" id="KW-0479">Metal-binding</keyword>
<dbReference type="SMART" id="SM00729">
    <property type="entry name" value="Elp3"/>
    <property type="match status" value="1"/>
</dbReference>
<dbReference type="Pfam" id="PF04055">
    <property type="entry name" value="Radical_SAM"/>
    <property type="match status" value="1"/>
</dbReference>
<evidence type="ECO:0000256" key="8">
    <source>
        <dbReference type="ARBA" id="ARBA00022490"/>
    </source>
</evidence>
<evidence type="ECO:0000256" key="12">
    <source>
        <dbReference type="ARBA" id="ARBA00023004"/>
    </source>
</evidence>